<dbReference type="GO" id="GO:0003682">
    <property type="term" value="F:chromatin binding"/>
    <property type="evidence" value="ECO:0007669"/>
    <property type="project" value="TreeGrafter"/>
</dbReference>
<dbReference type="OrthoDB" id="10071381at2759"/>
<dbReference type="Pfam" id="PF04824">
    <property type="entry name" value="Rad21_Rec8"/>
    <property type="match status" value="1"/>
</dbReference>
<comment type="subcellular location">
    <subcellularLocation>
        <location evidence="2">Chromosome</location>
    </subcellularLocation>
    <subcellularLocation>
        <location evidence="1">Nucleus</location>
    </subcellularLocation>
</comment>
<dbReference type="SUPFAM" id="SSF46785">
    <property type="entry name" value="Winged helix' DNA-binding domain"/>
    <property type="match status" value="1"/>
</dbReference>
<sequence>MSQEIILDLRLSGHLLVGIVKIFSRKTKYLLNECSEIFNKVTVFRTSKIDISPTKLRPGRNDLILPETFENFEDINFGKLNEDEIFQLNQSQVEEITLKETIENLFIGEDFENFEEANIPINFDDNIQLMSLFDDNEIQEIKENEYCNDVEMKDGSSSSFEGIPEPEPTLHISENHELIPICTSIEISKQTYKIELNLEPLSDNLKNFQRIRKNKRKLIVDEVKTLSREKVEKQIKDSSDVIVPLDLAPPCKRLMILKEIGGAEQLLHQPGQKIGSCKIQNVYNENLKTYKTEETVNDSSCEEDAYTSNKPELIQENSNVNKTSFIANDLSDYEELFNGNIFQENAINSDSSTNEVGYIPEQNDSLADQMDFSNQSQHDNSSGNTSGKVNKILQESIIKLLYSLNMKFKETNEIKFSALLQGYRKAKVGQKFLSLLMLKKYGIVELQQGKPYEEILITKGRNFVPACEDLYQN</sequence>
<dbReference type="InterPro" id="IPR039781">
    <property type="entry name" value="Rad21/Rec8-like"/>
</dbReference>
<comment type="similarity">
    <text evidence="3">Belongs to the rad21 family.</text>
</comment>
<dbReference type="PANTHER" id="PTHR12585">
    <property type="entry name" value="SCC1 / RAD21 FAMILY MEMBER"/>
    <property type="match status" value="1"/>
</dbReference>
<dbReference type="EMBL" id="BMAW01027090">
    <property type="protein sequence ID" value="GFU00321.1"/>
    <property type="molecule type" value="Genomic_DNA"/>
</dbReference>
<dbReference type="InterPro" id="IPR006910">
    <property type="entry name" value="Rad21_Rec8_N"/>
</dbReference>
<dbReference type="Gene3D" id="1.10.10.580">
    <property type="entry name" value="Structural maintenance of chromosome 1. Chain E"/>
    <property type="match status" value="1"/>
</dbReference>
<dbReference type="Proteomes" id="UP000887013">
    <property type="component" value="Unassembled WGS sequence"/>
</dbReference>
<keyword evidence="5" id="KW-0539">Nucleus</keyword>
<keyword evidence="4" id="KW-0158">Chromosome</keyword>
<feature type="domain" description="Rad21/Rec8-like protein C-terminal eukaryotic" evidence="6">
    <location>
        <begin position="413"/>
        <end position="463"/>
    </location>
</feature>
<dbReference type="GO" id="GO:1990414">
    <property type="term" value="P:replication-born double-strand break repair via sister chromatid exchange"/>
    <property type="evidence" value="ECO:0007669"/>
    <property type="project" value="TreeGrafter"/>
</dbReference>
<organism evidence="8 9">
    <name type="scientific">Nephila pilipes</name>
    <name type="common">Giant wood spider</name>
    <name type="synonym">Nephila maculata</name>
    <dbReference type="NCBI Taxonomy" id="299642"/>
    <lineage>
        <taxon>Eukaryota</taxon>
        <taxon>Metazoa</taxon>
        <taxon>Ecdysozoa</taxon>
        <taxon>Arthropoda</taxon>
        <taxon>Chelicerata</taxon>
        <taxon>Arachnida</taxon>
        <taxon>Araneae</taxon>
        <taxon>Araneomorphae</taxon>
        <taxon>Entelegynae</taxon>
        <taxon>Araneoidea</taxon>
        <taxon>Nephilidae</taxon>
        <taxon>Nephila</taxon>
    </lineage>
</organism>
<evidence type="ECO:0000256" key="2">
    <source>
        <dbReference type="ARBA" id="ARBA00004286"/>
    </source>
</evidence>
<dbReference type="InterPro" id="IPR036390">
    <property type="entry name" value="WH_DNA-bd_sf"/>
</dbReference>
<evidence type="ECO:0000313" key="8">
    <source>
        <dbReference type="EMBL" id="GFU00321.1"/>
    </source>
</evidence>
<dbReference type="InterPro" id="IPR049589">
    <property type="entry name" value="NXP1_M-like"/>
</dbReference>
<keyword evidence="9" id="KW-1185">Reference proteome</keyword>
<reference evidence="8" key="1">
    <citation type="submission" date="2020-08" db="EMBL/GenBank/DDBJ databases">
        <title>Multicomponent nature underlies the extraordinary mechanical properties of spider dragline silk.</title>
        <authorList>
            <person name="Kono N."/>
            <person name="Nakamura H."/>
            <person name="Mori M."/>
            <person name="Yoshida Y."/>
            <person name="Ohtoshi R."/>
            <person name="Malay A.D."/>
            <person name="Moran D.A.P."/>
            <person name="Tomita M."/>
            <person name="Numata K."/>
            <person name="Arakawa K."/>
        </authorList>
    </citation>
    <scope>NUCLEOTIDE SEQUENCE</scope>
</reference>
<evidence type="ECO:0000313" key="9">
    <source>
        <dbReference type="Proteomes" id="UP000887013"/>
    </source>
</evidence>
<dbReference type="GO" id="GO:0007062">
    <property type="term" value="P:sister chromatid cohesion"/>
    <property type="evidence" value="ECO:0007669"/>
    <property type="project" value="InterPro"/>
</dbReference>
<evidence type="ECO:0000256" key="3">
    <source>
        <dbReference type="ARBA" id="ARBA00009870"/>
    </source>
</evidence>
<name>A0A8X6Q5I2_NEPPI</name>
<proteinExistence type="inferred from homology"/>
<dbReference type="InterPro" id="IPR006909">
    <property type="entry name" value="Rad21/Rec8_C_eu"/>
</dbReference>
<feature type="domain" description="Rad21/Rec8-like protein N-terminal" evidence="7">
    <location>
        <begin position="3"/>
        <end position="51"/>
    </location>
</feature>
<evidence type="ECO:0000256" key="1">
    <source>
        <dbReference type="ARBA" id="ARBA00004123"/>
    </source>
</evidence>
<dbReference type="AlphaFoldDB" id="A0A8X6Q5I2"/>
<evidence type="ECO:0000256" key="4">
    <source>
        <dbReference type="ARBA" id="ARBA00022454"/>
    </source>
</evidence>
<dbReference type="InterPro" id="IPR023093">
    <property type="entry name" value="ScpA-like_C"/>
</dbReference>
<evidence type="ECO:0000259" key="7">
    <source>
        <dbReference type="Pfam" id="PF04825"/>
    </source>
</evidence>
<accession>A0A8X6Q5I2</accession>
<evidence type="ECO:0000259" key="6">
    <source>
        <dbReference type="Pfam" id="PF04824"/>
    </source>
</evidence>
<dbReference type="GO" id="GO:0005634">
    <property type="term" value="C:nucleus"/>
    <property type="evidence" value="ECO:0007669"/>
    <property type="project" value="UniProtKB-SubCell"/>
</dbReference>
<protein>
    <submittedName>
        <fullName evidence="8">Double-strand-break repair protein rad21-like protein 1</fullName>
    </submittedName>
</protein>
<dbReference type="Pfam" id="PF04825">
    <property type="entry name" value="Rad21_Rec8_N"/>
    <property type="match status" value="1"/>
</dbReference>
<gene>
    <name evidence="8" type="primary">RAD21L1</name>
    <name evidence="8" type="ORF">NPIL_661521</name>
</gene>
<evidence type="ECO:0000256" key="5">
    <source>
        <dbReference type="ARBA" id="ARBA00023242"/>
    </source>
</evidence>
<comment type="caution">
    <text evidence="8">The sequence shown here is derived from an EMBL/GenBank/DDBJ whole genome shotgun (WGS) entry which is preliminary data.</text>
</comment>
<dbReference type="PANTHER" id="PTHR12585:SF69">
    <property type="entry name" value="FI11703P"/>
    <property type="match status" value="1"/>
</dbReference>
<dbReference type="CDD" id="cd21792">
    <property type="entry name" value="Rad21_Rec8_M_NXP1-like"/>
    <property type="match status" value="1"/>
</dbReference>
<dbReference type="GO" id="GO:0008278">
    <property type="term" value="C:cohesin complex"/>
    <property type="evidence" value="ECO:0007669"/>
    <property type="project" value="InterPro"/>
</dbReference>